<sequence>MGLEPSLPSVLWATAGIKVPDINSYRRIAALRNQVQHFVDDRDGDVQFDCLNFIYSNIDPLLSKHFGIVACEFHEDEFNDYVIGCLLNKQIKFTVPRDVVLHEIDPHQYLQDSSKDYKSWAYAALNVEVPN</sequence>
<evidence type="ECO:0000313" key="2">
    <source>
        <dbReference type="Proteomes" id="UP000304880"/>
    </source>
</evidence>
<accession>A0A5C4R1C7</accession>
<proteinExistence type="predicted"/>
<gene>
    <name evidence="1" type="ORF">FHD67_19245</name>
</gene>
<comment type="caution">
    <text evidence="1">The sequence shown here is derived from an EMBL/GenBank/DDBJ whole genome shotgun (WGS) entry which is preliminary data.</text>
</comment>
<reference evidence="1 2" key="1">
    <citation type="submission" date="2019-06" db="EMBL/GenBank/DDBJ databases">
        <authorList>
            <person name="Li J."/>
        </authorList>
    </citation>
    <scope>NUCLEOTIDE SEQUENCE [LARGE SCALE GENOMIC DNA]</scope>
    <source>
        <strain evidence="1 2">CGMCC 1.8012</strain>
    </source>
</reference>
<dbReference type="AlphaFoldDB" id="A0A5C4R1C7"/>
<keyword evidence="2" id="KW-1185">Reference proteome</keyword>
<evidence type="ECO:0000313" key="1">
    <source>
        <dbReference type="EMBL" id="TNH37641.1"/>
    </source>
</evidence>
<name>A0A5C4R1C7_9RHOB</name>
<dbReference type="RefSeq" id="WP_139599728.1">
    <property type="nucleotide sequence ID" value="NZ_VDDC01000061.1"/>
</dbReference>
<dbReference type="EMBL" id="VDDC01000061">
    <property type="protein sequence ID" value="TNH37641.1"/>
    <property type="molecule type" value="Genomic_DNA"/>
</dbReference>
<protein>
    <submittedName>
        <fullName evidence="1">Uncharacterized protein</fullName>
    </submittedName>
</protein>
<organism evidence="1 2">
    <name type="scientific">Paracoccus haeundaensis</name>
    <dbReference type="NCBI Taxonomy" id="225362"/>
    <lineage>
        <taxon>Bacteria</taxon>
        <taxon>Pseudomonadati</taxon>
        <taxon>Pseudomonadota</taxon>
        <taxon>Alphaproteobacteria</taxon>
        <taxon>Rhodobacterales</taxon>
        <taxon>Paracoccaceae</taxon>
        <taxon>Paracoccus</taxon>
    </lineage>
</organism>
<dbReference type="Proteomes" id="UP000304880">
    <property type="component" value="Unassembled WGS sequence"/>
</dbReference>